<dbReference type="InterPro" id="IPR006655">
    <property type="entry name" value="Mopterin_OxRdtase_prok_CS"/>
</dbReference>
<dbReference type="SUPFAM" id="SSF53706">
    <property type="entry name" value="Formate dehydrogenase/DMSO reductase, domains 1-3"/>
    <property type="match status" value="1"/>
</dbReference>
<dbReference type="InterPro" id="IPR006656">
    <property type="entry name" value="Mopterin_OxRdtase"/>
</dbReference>
<dbReference type="InterPro" id="IPR041460">
    <property type="entry name" value="Molybdopterin_N"/>
</dbReference>
<dbReference type="PANTHER" id="PTHR43742:SF10">
    <property type="entry name" value="TRIMETHYLAMINE-N-OXIDE REDUCTASE 2"/>
    <property type="match status" value="1"/>
</dbReference>
<evidence type="ECO:0000313" key="11">
    <source>
        <dbReference type="Proteomes" id="UP000682951"/>
    </source>
</evidence>
<dbReference type="PROSITE" id="PS00490">
    <property type="entry name" value="MOLYBDOPTERIN_PROK_2"/>
    <property type="match status" value="1"/>
</dbReference>
<dbReference type="InterPro" id="IPR050612">
    <property type="entry name" value="Prok_Mopterin_Oxidored"/>
</dbReference>
<organism evidence="10 11">
    <name type="scientific">Campylobacter anatolicus</name>
    <dbReference type="NCBI Taxonomy" id="2829105"/>
    <lineage>
        <taxon>Bacteria</taxon>
        <taxon>Pseudomonadati</taxon>
        <taxon>Campylobacterota</taxon>
        <taxon>Epsilonproteobacteria</taxon>
        <taxon>Campylobacterales</taxon>
        <taxon>Campylobacteraceae</taxon>
        <taxon>Campylobacter</taxon>
    </lineage>
</organism>
<dbReference type="Pfam" id="PF01568">
    <property type="entry name" value="Molydop_binding"/>
    <property type="match status" value="1"/>
</dbReference>
<feature type="domain" description="Molybdopterin oxidoreductase" evidence="7">
    <location>
        <begin position="85"/>
        <end position="576"/>
    </location>
</feature>
<keyword evidence="5" id="KW-0574">Periplasm</keyword>
<evidence type="ECO:0000256" key="4">
    <source>
        <dbReference type="ARBA" id="ARBA00022723"/>
    </source>
</evidence>
<protein>
    <submittedName>
        <fullName evidence="10">Molybdopterin-dependent oxidoreductase</fullName>
    </submittedName>
</protein>
<comment type="similarity">
    <text evidence="2">Belongs to the prokaryotic molybdopterin-containing oxidoreductase family.</text>
</comment>
<keyword evidence="4" id="KW-0479">Metal-binding</keyword>
<name>A0ABS5HFX3_9BACT</name>
<dbReference type="SUPFAM" id="SSF50692">
    <property type="entry name" value="ADC-like"/>
    <property type="match status" value="1"/>
</dbReference>
<evidence type="ECO:0000256" key="5">
    <source>
        <dbReference type="ARBA" id="ARBA00022764"/>
    </source>
</evidence>
<evidence type="ECO:0000259" key="8">
    <source>
        <dbReference type="Pfam" id="PF01568"/>
    </source>
</evidence>
<keyword evidence="11" id="KW-1185">Reference proteome</keyword>
<dbReference type="Gene3D" id="2.40.40.20">
    <property type="match status" value="1"/>
</dbReference>
<proteinExistence type="inferred from homology"/>
<keyword evidence="3" id="KW-0500">Molybdenum</keyword>
<evidence type="ECO:0000259" key="7">
    <source>
        <dbReference type="Pfam" id="PF00384"/>
    </source>
</evidence>
<dbReference type="PANTHER" id="PTHR43742">
    <property type="entry name" value="TRIMETHYLAMINE-N-OXIDE REDUCTASE"/>
    <property type="match status" value="1"/>
</dbReference>
<gene>
    <name evidence="10" type="ORF">KDD93_01140</name>
</gene>
<evidence type="ECO:0000256" key="6">
    <source>
        <dbReference type="ARBA" id="ARBA00023002"/>
    </source>
</evidence>
<evidence type="ECO:0000256" key="3">
    <source>
        <dbReference type="ARBA" id="ARBA00022505"/>
    </source>
</evidence>
<reference evidence="10 11" key="1">
    <citation type="submission" date="2021-04" db="EMBL/GenBank/DDBJ databases">
        <title>Molecular and phenotypic characterization and identification of bacterial isolates recovered from the Anatolian ground squirrels (Spermophilus xanthoprymnus) and which have the potential to form a new species in the Campylobacter genus.</title>
        <authorList>
            <person name="Aydin F."/>
            <person name="Abay S."/>
            <person name="Kayman T."/>
            <person name="Karakaya E."/>
            <person name="Mustak H.K."/>
            <person name="Mustak I.B."/>
            <person name="Bilgin N."/>
            <person name="Duzler A."/>
            <person name="Sahin O."/>
            <person name="Guran O."/>
            <person name="Saticioglu I.B."/>
        </authorList>
    </citation>
    <scope>NUCLEOTIDE SEQUENCE [LARGE SCALE GENOMIC DNA]</scope>
    <source>
        <strain evidence="11">faydin-G24</strain>
    </source>
</reference>
<comment type="cofactor">
    <cofactor evidence="1">
        <name>Mo-bis(molybdopterin guanine dinucleotide)</name>
        <dbReference type="ChEBI" id="CHEBI:60539"/>
    </cofactor>
</comment>
<keyword evidence="6" id="KW-0560">Oxidoreductase</keyword>
<dbReference type="Pfam" id="PF00384">
    <property type="entry name" value="Molybdopterin"/>
    <property type="match status" value="1"/>
</dbReference>
<dbReference type="Gene3D" id="3.90.55.10">
    <property type="entry name" value="Dimethylsulfoxide Reductase, domain 3"/>
    <property type="match status" value="1"/>
</dbReference>
<dbReference type="InterPro" id="IPR009010">
    <property type="entry name" value="Asp_de-COase-like_dom_sf"/>
</dbReference>
<comment type="caution">
    <text evidence="10">The sequence shown here is derived from an EMBL/GenBank/DDBJ whole genome shotgun (WGS) entry which is preliminary data.</text>
</comment>
<evidence type="ECO:0000256" key="1">
    <source>
        <dbReference type="ARBA" id="ARBA00001942"/>
    </source>
</evidence>
<dbReference type="InterPro" id="IPR006657">
    <property type="entry name" value="MoPterin_dinucl-bd_dom"/>
</dbReference>
<dbReference type="Gene3D" id="3.40.228.10">
    <property type="entry name" value="Dimethylsulfoxide Reductase, domain 2"/>
    <property type="match status" value="1"/>
</dbReference>
<dbReference type="CDD" id="cd02777">
    <property type="entry name" value="MopB_CT_DMSOR-like"/>
    <property type="match status" value="1"/>
</dbReference>
<dbReference type="RefSeq" id="WP_212141414.1">
    <property type="nucleotide sequence ID" value="NZ_JAGSSW010000001.1"/>
</dbReference>
<evidence type="ECO:0000259" key="9">
    <source>
        <dbReference type="Pfam" id="PF18364"/>
    </source>
</evidence>
<dbReference type="Pfam" id="PF18364">
    <property type="entry name" value="Molybdopterin_N"/>
    <property type="match status" value="1"/>
</dbReference>
<dbReference type="Proteomes" id="UP000682951">
    <property type="component" value="Unassembled WGS sequence"/>
</dbReference>
<accession>A0ABS5HFX3</accession>
<feature type="domain" description="Molybdopterin oxidoreductase N-terminal" evidence="9">
    <location>
        <begin position="40"/>
        <end position="81"/>
    </location>
</feature>
<evidence type="ECO:0000313" key="10">
    <source>
        <dbReference type="EMBL" id="MBR8463179.1"/>
    </source>
</evidence>
<dbReference type="EMBL" id="JAGSSW010000001">
    <property type="protein sequence ID" value="MBR8463179.1"/>
    <property type="molecule type" value="Genomic_DNA"/>
</dbReference>
<sequence length="839" mass="93369">MKRREFLKGVATVGAMSASSTNAIDIVSDGLMNDESAKMTSSHFGALRGLAKNGRFEGALDAPELDFFPVSLTQGIVARTYDTTRIAKPSVRKGYLKDGYKSDKSMRGKDEWVEISWDEAYDLVANELKRVYKEYGASSVYGGSYGWFCVGSLNNPQALLGRMLNIIGGYTTRTLTYSTHAIRAITPYVTGTDESGALQTAWPVILKNTEVVVIWGADPINTNQIAWGVPDHESYIYFKKLKEQMKKRGVKVIVIDPVYNNTSNYLDAQHIYINPTTDVSLMMAICYEMLKSGVADEKFLKKYTSGAEEFKAYLLGKGEDKVVKDAKWASKISGVNEKDIKDLATLFGSKRTMLMCGWGPQRAHHGEQFHWMATVLASFIGQIGLPGGGYGFAYHYSDGGCPSPAAPTGNALSANLNGSQGATTSNSAAFPGLGSMSVIPSMDGEWKSRENIAIPVSRIVDCINNPGKEIEFNCKTLTYPEIKMAYWAGGNPYHHHPSTNEMAKAFAKLDTFIVQDCFWTASARMADIVLPASTEQERNDITKSHTNKFIIAMHKIAEPYGEAKSDYEIFSNILKRFDETKFNAFTEGRDEMEWVKHFYESSKKKADASKIKMPTFDEFWKKGYAKFEIPESAKEYIKMADFRKNPIVNRLGTPSGKIEIVSKKIAKANYDDCKSHPTWIEPMEWLGSEKVSKYPLNLVSPHPKYRLHSQLNNTWLRNLEEVKGREPVWIHPDDAKARNLASGDVVKIYNDRGETLAGVIVTKNVKKGVVRMQEGGWWDPTDGNSGICIHGNVNVLIPNEPTSKLACGNQATALVQIEKFDGELPIIKVFSQPKFSKKA</sequence>
<feature type="domain" description="Molybdopterin dinucleotide-binding" evidence="8">
    <location>
        <begin position="696"/>
        <end position="810"/>
    </location>
</feature>
<dbReference type="Gene3D" id="3.40.50.740">
    <property type="match status" value="1"/>
</dbReference>
<evidence type="ECO:0000256" key="2">
    <source>
        <dbReference type="ARBA" id="ARBA00010312"/>
    </source>
</evidence>